<organism evidence="3 4">
    <name type="scientific">Negativicoccus succinicivorans</name>
    <dbReference type="NCBI Taxonomy" id="620903"/>
    <lineage>
        <taxon>Bacteria</taxon>
        <taxon>Bacillati</taxon>
        <taxon>Bacillota</taxon>
        <taxon>Negativicutes</taxon>
        <taxon>Veillonellales</taxon>
        <taxon>Veillonellaceae</taxon>
        <taxon>Negativicoccus</taxon>
    </lineage>
</organism>
<dbReference type="EMBL" id="JACHHI010000001">
    <property type="protein sequence ID" value="MBB6477208.1"/>
    <property type="molecule type" value="Genomic_DNA"/>
</dbReference>
<dbReference type="RefSeq" id="WP_034436117.1">
    <property type="nucleotide sequence ID" value="NZ_CABWNB010000001.1"/>
</dbReference>
<proteinExistence type="inferred from homology"/>
<accession>A0A841R2Y5</accession>
<dbReference type="PROSITE" id="PS51671">
    <property type="entry name" value="ACT"/>
    <property type="match status" value="1"/>
</dbReference>
<dbReference type="HAMAP" id="MF_00707">
    <property type="entry name" value="UPF0735"/>
    <property type="match status" value="1"/>
</dbReference>
<dbReference type="SUPFAM" id="SSF55021">
    <property type="entry name" value="ACT-like"/>
    <property type="match status" value="1"/>
</dbReference>
<name>A0A841R2Y5_9FIRM</name>
<evidence type="ECO:0000259" key="2">
    <source>
        <dbReference type="PROSITE" id="PS51671"/>
    </source>
</evidence>
<dbReference type="Proteomes" id="UP000591941">
    <property type="component" value="Unassembled WGS sequence"/>
</dbReference>
<evidence type="ECO:0000313" key="3">
    <source>
        <dbReference type="EMBL" id="MBB6477208.1"/>
    </source>
</evidence>
<protein>
    <recommendedName>
        <fullName evidence="1">UPF0735 ACT domain-containing protein HNR45_000230</fullName>
    </recommendedName>
</protein>
<dbReference type="PIRSF" id="PIRSF025624">
    <property type="entry name" value="ACT_PheB"/>
    <property type="match status" value="1"/>
</dbReference>
<keyword evidence="4" id="KW-1185">Reference proteome</keyword>
<reference evidence="3 4" key="1">
    <citation type="submission" date="2020-08" db="EMBL/GenBank/DDBJ databases">
        <title>Genomic Encyclopedia of Type Strains, Phase IV (KMG-IV): sequencing the most valuable type-strain genomes for metagenomic binning, comparative biology and taxonomic classification.</title>
        <authorList>
            <person name="Goeker M."/>
        </authorList>
    </citation>
    <scope>NUCLEOTIDE SEQUENCE [LARGE SCALE GENOMIC DNA]</scope>
    <source>
        <strain evidence="3 4">DSM 21255</strain>
    </source>
</reference>
<dbReference type="NCBIfam" id="NF003361">
    <property type="entry name" value="PRK04435.1"/>
    <property type="match status" value="1"/>
</dbReference>
<feature type="domain" description="ACT" evidence="2">
    <location>
        <begin position="73"/>
        <end position="148"/>
    </location>
</feature>
<evidence type="ECO:0000313" key="4">
    <source>
        <dbReference type="Proteomes" id="UP000591941"/>
    </source>
</evidence>
<keyword evidence="3" id="KW-0413">Isomerase</keyword>
<dbReference type="InterPro" id="IPR008310">
    <property type="entry name" value="UPF0735_ACT_dom-cont"/>
</dbReference>
<dbReference type="CDD" id="cd04888">
    <property type="entry name" value="ACT_PheB-BS"/>
    <property type="match status" value="1"/>
</dbReference>
<evidence type="ECO:0000256" key="1">
    <source>
        <dbReference type="HAMAP-Rule" id="MF_00707"/>
    </source>
</evidence>
<dbReference type="InterPro" id="IPR045865">
    <property type="entry name" value="ACT-like_dom_sf"/>
</dbReference>
<dbReference type="AlphaFoldDB" id="A0A841R2Y5"/>
<dbReference type="OrthoDB" id="9788773at2"/>
<comment type="caution">
    <text evidence="3">The sequence shown here is derived from an EMBL/GenBank/DDBJ whole genome shotgun (WGS) entry which is preliminary data.</text>
</comment>
<comment type="similarity">
    <text evidence="1">Belongs to the UPF0735 family.</text>
</comment>
<gene>
    <name evidence="3" type="ORF">HNR45_000230</name>
</gene>
<dbReference type="GeneID" id="93485520"/>
<dbReference type="GO" id="GO:0016853">
    <property type="term" value="F:isomerase activity"/>
    <property type="evidence" value="ECO:0007669"/>
    <property type="project" value="UniProtKB-KW"/>
</dbReference>
<dbReference type="InterPro" id="IPR002912">
    <property type="entry name" value="ACT_dom"/>
</dbReference>
<sequence>MDNSKDTQFYLVDERILPEAIKKTIQVKNLLSNGEAKTIHQAVQMADLSRSAYYKYKDRVEPFYEAIQGRVFSVSIMISHEAGVLSRVLQLIARENGSIITINQGIPLQDIANVTMSFETRHMKISVEDIIKRIGRIKGVKEITLIGHE</sequence>